<dbReference type="InterPro" id="IPR017452">
    <property type="entry name" value="GPCR_Rhodpsn_7TM"/>
</dbReference>
<evidence type="ECO:0000259" key="10">
    <source>
        <dbReference type="PROSITE" id="PS50262"/>
    </source>
</evidence>
<evidence type="ECO:0000256" key="7">
    <source>
        <dbReference type="ARBA" id="ARBA00023224"/>
    </source>
</evidence>
<dbReference type="Gene3D" id="1.20.1070.10">
    <property type="entry name" value="Rhodopsin 7-helix transmembrane proteins"/>
    <property type="match status" value="1"/>
</dbReference>
<dbReference type="CDD" id="cd00637">
    <property type="entry name" value="7tm_classA_rhodopsin-like"/>
    <property type="match status" value="1"/>
</dbReference>
<evidence type="ECO:0000256" key="2">
    <source>
        <dbReference type="ARBA" id="ARBA00022692"/>
    </source>
</evidence>
<feature type="transmembrane region" description="Helical" evidence="9">
    <location>
        <begin position="26"/>
        <end position="54"/>
    </location>
</feature>
<dbReference type="PROSITE" id="PS00237">
    <property type="entry name" value="G_PROTEIN_RECEP_F1_1"/>
    <property type="match status" value="1"/>
</dbReference>
<keyword evidence="5 9" id="KW-0472">Membrane</keyword>
<feature type="domain" description="G-protein coupled receptors family 1 profile" evidence="10">
    <location>
        <begin position="43"/>
        <end position="308"/>
    </location>
</feature>
<accession>B3RZV0</accession>
<evidence type="ECO:0000256" key="6">
    <source>
        <dbReference type="ARBA" id="ARBA00023170"/>
    </source>
</evidence>
<reference evidence="11 12" key="1">
    <citation type="journal article" date="2008" name="Nature">
        <title>The Trichoplax genome and the nature of placozoans.</title>
        <authorList>
            <person name="Srivastava M."/>
            <person name="Begovic E."/>
            <person name="Chapman J."/>
            <person name="Putnam N.H."/>
            <person name="Hellsten U."/>
            <person name="Kawashima T."/>
            <person name="Kuo A."/>
            <person name="Mitros T."/>
            <person name="Salamov A."/>
            <person name="Carpenter M.L."/>
            <person name="Signorovitch A.Y."/>
            <person name="Moreno M.A."/>
            <person name="Kamm K."/>
            <person name="Grimwood J."/>
            <person name="Schmutz J."/>
            <person name="Shapiro H."/>
            <person name="Grigoriev I.V."/>
            <person name="Buss L.W."/>
            <person name="Schierwater B."/>
            <person name="Dellaporta S.L."/>
            <person name="Rokhsar D.S."/>
        </authorList>
    </citation>
    <scope>NUCLEOTIDE SEQUENCE [LARGE SCALE GENOMIC DNA]</scope>
    <source>
        <strain evidence="11 12">Grell-BS-1999</strain>
    </source>
</reference>
<dbReference type="PhylomeDB" id="B3RZV0"/>
<comment type="subcellular location">
    <subcellularLocation>
        <location evidence="1">Membrane</location>
        <topology evidence="1">Multi-pass membrane protein</topology>
    </subcellularLocation>
</comment>
<feature type="transmembrane region" description="Helical" evidence="9">
    <location>
        <begin position="190"/>
        <end position="212"/>
    </location>
</feature>
<organism evidence="11 12">
    <name type="scientific">Trichoplax adhaerens</name>
    <name type="common">Trichoplax reptans</name>
    <dbReference type="NCBI Taxonomy" id="10228"/>
    <lineage>
        <taxon>Eukaryota</taxon>
        <taxon>Metazoa</taxon>
        <taxon>Placozoa</taxon>
        <taxon>Uniplacotomia</taxon>
        <taxon>Trichoplacea</taxon>
        <taxon>Trichoplacidae</taxon>
        <taxon>Trichoplax</taxon>
    </lineage>
</organism>
<dbReference type="GeneID" id="6754645"/>
<dbReference type="Pfam" id="PF00001">
    <property type="entry name" value="7tm_1"/>
    <property type="match status" value="1"/>
</dbReference>
<name>B3RZV0_TRIAD</name>
<dbReference type="eggNOG" id="KOG4219">
    <property type="taxonomic scope" value="Eukaryota"/>
</dbReference>
<dbReference type="PRINTS" id="PR00237">
    <property type="entry name" value="GPCRRHODOPSN"/>
</dbReference>
<dbReference type="Proteomes" id="UP000009022">
    <property type="component" value="Unassembled WGS sequence"/>
</dbReference>
<feature type="transmembrane region" description="Helical" evidence="9">
    <location>
        <begin position="146"/>
        <end position="170"/>
    </location>
</feature>
<evidence type="ECO:0000313" key="11">
    <source>
        <dbReference type="EMBL" id="EDV24267.1"/>
    </source>
</evidence>
<keyword evidence="2 8" id="KW-0812">Transmembrane</keyword>
<evidence type="ECO:0000256" key="9">
    <source>
        <dbReference type="SAM" id="Phobius"/>
    </source>
</evidence>
<feature type="transmembrane region" description="Helical" evidence="9">
    <location>
        <begin position="243"/>
        <end position="269"/>
    </location>
</feature>
<dbReference type="SUPFAM" id="SSF81321">
    <property type="entry name" value="Family A G protein-coupled receptor-like"/>
    <property type="match status" value="1"/>
</dbReference>
<sequence length="376" mass="42929">MEIQAAASALTNSTNPIQLQQIQQSYGLFAIITMICGIIGIIFQTWTIVTVWYIKRMHVASFILIANLAVADLLYSLSLLFFGILQFIYIKISLPILVMSVNCHISFFLIGTNYGTSIVTLTFISYDRYKRIITPLSNERSHNRRIKYYIILSWLLGTIVGVLISVTTIVDPYFPFTCDLSYKLGLVSVQVIYTMIIIIFYLLPIIVILIFYCQVISKLKNMTRPGVSTQEQRRAYKEMRKSAIRLIIGITVIFILATWPYWATTLGLIYTGANFMSLRASGKIFEGTIAGFSTVPIMLTAFINPIVYLIFNKSLRQDMIATCCRRQHQDAMHLSMSNLENSNFIHTNHISINITKAVNEKSFDKGYNYLTYNKQH</sequence>
<feature type="transmembrane region" description="Helical" evidence="9">
    <location>
        <begin position="105"/>
        <end position="126"/>
    </location>
</feature>
<dbReference type="OMA" id="IRRFRHE"/>
<keyword evidence="6 8" id="KW-0675">Receptor</keyword>
<dbReference type="InParanoid" id="B3RZV0"/>
<evidence type="ECO:0000256" key="4">
    <source>
        <dbReference type="ARBA" id="ARBA00023040"/>
    </source>
</evidence>
<dbReference type="STRING" id="10228.B3RZV0"/>
<dbReference type="FunCoup" id="B3RZV0">
    <property type="interactions" value="99"/>
</dbReference>
<dbReference type="EMBL" id="DS985246">
    <property type="protein sequence ID" value="EDV24267.1"/>
    <property type="molecule type" value="Genomic_DNA"/>
</dbReference>
<dbReference type="GO" id="GO:0004930">
    <property type="term" value="F:G protein-coupled receptor activity"/>
    <property type="evidence" value="ECO:0007669"/>
    <property type="project" value="UniProtKB-KW"/>
</dbReference>
<proteinExistence type="inferred from homology"/>
<gene>
    <name evidence="11" type="ORF">TRIADDRAFT_57587</name>
</gene>
<evidence type="ECO:0000256" key="3">
    <source>
        <dbReference type="ARBA" id="ARBA00022989"/>
    </source>
</evidence>
<evidence type="ECO:0000313" key="12">
    <source>
        <dbReference type="Proteomes" id="UP000009022"/>
    </source>
</evidence>
<dbReference type="CTD" id="6754645"/>
<feature type="transmembrane region" description="Helical" evidence="9">
    <location>
        <begin position="289"/>
        <end position="311"/>
    </location>
</feature>
<dbReference type="PROSITE" id="PS50262">
    <property type="entry name" value="G_PROTEIN_RECEP_F1_2"/>
    <property type="match status" value="1"/>
</dbReference>
<keyword evidence="12" id="KW-1185">Reference proteome</keyword>
<evidence type="ECO:0000256" key="1">
    <source>
        <dbReference type="ARBA" id="ARBA00004141"/>
    </source>
</evidence>
<dbReference type="InterPro" id="IPR000276">
    <property type="entry name" value="GPCR_Rhodpsn"/>
</dbReference>
<comment type="similarity">
    <text evidence="8">Belongs to the G-protein coupled receptor 1 family.</text>
</comment>
<protein>
    <recommendedName>
        <fullName evidence="10">G-protein coupled receptors family 1 profile domain-containing protein</fullName>
    </recommendedName>
</protein>
<keyword evidence="7 8" id="KW-0807">Transducer</keyword>
<keyword evidence="3 9" id="KW-1133">Transmembrane helix</keyword>
<dbReference type="PANTHER" id="PTHR24243:SF208">
    <property type="entry name" value="PYROKININ-1 RECEPTOR"/>
    <property type="match status" value="1"/>
</dbReference>
<dbReference type="OrthoDB" id="10055255at2759"/>
<dbReference type="PANTHER" id="PTHR24243">
    <property type="entry name" value="G-PROTEIN COUPLED RECEPTOR"/>
    <property type="match status" value="1"/>
</dbReference>
<dbReference type="GO" id="GO:0016020">
    <property type="term" value="C:membrane"/>
    <property type="evidence" value="ECO:0007669"/>
    <property type="project" value="UniProtKB-SubCell"/>
</dbReference>
<dbReference type="AlphaFoldDB" id="B3RZV0"/>
<evidence type="ECO:0000256" key="5">
    <source>
        <dbReference type="ARBA" id="ARBA00023136"/>
    </source>
</evidence>
<evidence type="ECO:0000256" key="8">
    <source>
        <dbReference type="RuleBase" id="RU000688"/>
    </source>
</evidence>
<dbReference type="RefSeq" id="XP_002113793.1">
    <property type="nucleotide sequence ID" value="XM_002113757.1"/>
</dbReference>
<feature type="transmembrane region" description="Helical" evidence="9">
    <location>
        <begin position="61"/>
        <end position="85"/>
    </location>
</feature>
<dbReference type="HOGENOM" id="CLU_718318_0_0_1"/>
<keyword evidence="4 8" id="KW-0297">G-protein coupled receptor</keyword>
<dbReference type="KEGG" id="tad:TRIADDRAFT_57587"/>